<dbReference type="InterPro" id="IPR013342">
    <property type="entry name" value="Mandelate_racemase_C"/>
</dbReference>
<dbReference type="Gene3D" id="3.30.390.10">
    <property type="entry name" value="Enolase-like, N-terminal domain"/>
    <property type="match status" value="1"/>
</dbReference>
<dbReference type="Pfam" id="PF02746">
    <property type="entry name" value="MR_MLE_N"/>
    <property type="match status" value="1"/>
</dbReference>
<dbReference type="PANTHER" id="PTHR48080:SF2">
    <property type="entry name" value="D-GALACTONATE DEHYDRATASE"/>
    <property type="match status" value="1"/>
</dbReference>
<name>A0ABQ5WAI6_9HYPH</name>
<gene>
    <name evidence="3" type="ORF">GCM10010862_40120</name>
</gene>
<dbReference type="EMBL" id="BSNS01000022">
    <property type="protein sequence ID" value="GLQ56753.1"/>
    <property type="molecule type" value="Genomic_DNA"/>
</dbReference>
<dbReference type="InterPro" id="IPR036849">
    <property type="entry name" value="Enolase-like_C_sf"/>
</dbReference>
<dbReference type="PROSITE" id="PS00908">
    <property type="entry name" value="MR_MLE_1"/>
    <property type="match status" value="1"/>
</dbReference>
<dbReference type="SUPFAM" id="SSF54826">
    <property type="entry name" value="Enolase N-terminal domain-like"/>
    <property type="match status" value="1"/>
</dbReference>
<dbReference type="SMART" id="SM00922">
    <property type="entry name" value="MR_MLE"/>
    <property type="match status" value="1"/>
</dbReference>
<dbReference type="NCBIfam" id="NF010624">
    <property type="entry name" value="PRK14017.1"/>
    <property type="match status" value="1"/>
</dbReference>
<proteinExistence type="predicted"/>
<dbReference type="InterPro" id="IPR034593">
    <property type="entry name" value="DgoD-like"/>
</dbReference>
<comment type="caution">
    <text evidence="3">The sequence shown here is derived from an EMBL/GenBank/DDBJ whole genome shotgun (WGS) entry which is preliminary data.</text>
</comment>
<reference evidence="4" key="1">
    <citation type="journal article" date="2019" name="Int. J. Syst. Evol. Microbiol.">
        <title>The Global Catalogue of Microorganisms (GCM) 10K type strain sequencing project: providing services to taxonomists for standard genome sequencing and annotation.</title>
        <authorList>
            <consortium name="The Broad Institute Genomics Platform"/>
            <consortium name="The Broad Institute Genome Sequencing Center for Infectious Disease"/>
            <person name="Wu L."/>
            <person name="Ma J."/>
        </authorList>
    </citation>
    <scope>NUCLEOTIDE SEQUENCE [LARGE SCALE GENOMIC DNA]</scope>
    <source>
        <strain evidence="4">NBRC 112416</strain>
    </source>
</reference>
<organism evidence="3 4">
    <name type="scientific">Devosia nitrariae</name>
    <dbReference type="NCBI Taxonomy" id="2071872"/>
    <lineage>
        <taxon>Bacteria</taxon>
        <taxon>Pseudomonadati</taxon>
        <taxon>Pseudomonadota</taxon>
        <taxon>Alphaproteobacteria</taxon>
        <taxon>Hyphomicrobiales</taxon>
        <taxon>Devosiaceae</taxon>
        <taxon>Devosia</taxon>
    </lineage>
</organism>
<protein>
    <submittedName>
        <fullName evidence="3">Galactonate dehydratase</fullName>
    </submittedName>
</protein>
<dbReference type="Proteomes" id="UP001156691">
    <property type="component" value="Unassembled WGS sequence"/>
</dbReference>
<keyword evidence="4" id="KW-1185">Reference proteome</keyword>
<dbReference type="InterPro" id="IPR013341">
    <property type="entry name" value="Mandelate_racemase_N_dom"/>
</dbReference>
<evidence type="ECO:0000313" key="4">
    <source>
        <dbReference type="Proteomes" id="UP001156691"/>
    </source>
</evidence>
<dbReference type="Gene3D" id="3.20.20.120">
    <property type="entry name" value="Enolase-like C-terminal domain"/>
    <property type="match status" value="1"/>
</dbReference>
<evidence type="ECO:0000256" key="1">
    <source>
        <dbReference type="ARBA" id="ARBA00023239"/>
    </source>
</evidence>
<evidence type="ECO:0000259" key="2">
    <source>
        <dbReference type="SMART" id="SM00922"/>
    </source>
</evidence>
<dbReference type="InterPro" id="IPR029065">
    <property type="entry name" value="Enolase_C-like"/>
</dbReference>
<dbReference type="SUPFAM" id="SSF51604">
    <property type="entry name" value="Enolase C-terminal domain-like"/>
    <property type="match status" value="1"/>
</dbReference>
<dbReference type="InterPro" id="IPR018110">
    <property type="entry name" value="Mandel_Rmase/mucon_lact_enz_CS"/>
</dbReference>
<dbReference type="SFLD" id="SFLDG00179">
    <property type="entry name" value="mandelate_racemase"/>
    <property type="match status" value="1"/>
</dbReference>
<dbReference type="PANTHER" id="PTHR48080">
    <property type="entry name" value="D-GALACTONATE DEHYDRATASE-RELATED"/>
    <property type="match status" value="1"/>
</dbReference>
<sequence>MRRVKITSVSTRVVNAEMRNWVFVKVGTDDPGLFGWGEATLEWKTRAVVGAIEDLAPLIVGRDPRDIEQAVRAMTKQSFWRLGAVGMSAVSGIELALWDIFGKHLDVPVWRLLGGKVRDKVGVYTHLGMGDMRAVYETNEVEPLIERAREVVEQGYRAFKAVIVPYTHFHAPLPEVDKVARMMQGLREAVGEEVEIMVDFHGRPASAGAALAYIEALAPGRPMFVEEPVQPGDFASLTNLARRTSVPLATGERLIDRGEFDALFATGAIDIVQPDICHCGGLLEAKKIAARAEVLGIGVAPHNPLGPIAGVAALHFAVSTPNHVIQEEMVGAVPWYYEVVDGPIRQVDGFWQVPEAPGLGITVDEAACARHPYAQEVLHTQNAVLADGTIVDW</sequence>
<dbReference type="Pfam" id="PF13378">
    <property type="entry name" value="MR_MLE_C"/>
    <property type="match status" value="1"/>
</dbReference>
<evidence type="ECO:0000313" key="3">
    <source>
        <dbReference type="EMBL" id="GLQ56753.1"/>
    </source>
</evidence>
<keyword evidence="1" id="KW-0456">Lyase</keyword>
<accession>A0ABQ5WAI6</accession>
<dbReference type="SFLD" id="SFLDS00001">
    <property type="entry name" value="Enolase"/>
    <property type="match status" value="1"/>
</dbReference>
<feature type="domain" description="Mandelate racemase/muconate lactonizing enzyme C-terminal" evidence="2">
    <location>
        <begin position="141"/>
        <end position="247"/>
    </location>
</feature>
<dbReference type="InterPro" id="IPR029017">
    <property type="entry name" value="Enolase-like_N"/>
</dbReference>